<organism evidence="2 3">
    <name type="scientific">Rhodocytophaga aerolata</name>
    <dbReference type="NCBI Taxonomy" id="455078"/>
    <lineage>
        <taxon>Bacteria</taxon>
        <taxon>Pseudomonadati</taxon>
        <taxon>Bacteroidota</taxon>
        <taxon>Cytophagia</taxon>
        <taxon>Cytophagales</taxon>
        <taxon>Rhodocytophagaceae</taxon>
        <taxon>Rhodocytophaga</taxon>
    </lineage>
</organism>
<proteinExistence type="predicted"/>
<dbReference type="RefSeq" id="WP_302042243.1">
    <property type="nucleotide sequence ID" value="NZ_JAUKPO010000060.1"/>
</dbReference>
<dbReference type="PANTHER" id="PTHR33408:SF2">
    <property type="entry name" value="TRANSPOSASE DDE DOMAIN-CONTAINING PROTEIN"/>
    <property type="match status" value="1"/>
</dbReference>
<dbReference type="InterPro" id="IPR025668">
    <property type="entry name" value="Tnp_DDE_dom"/>
</dbReference>
<dbReference type="PANTHER" id="PTHR33408">
    <property type="entry name" value="TRANSPOSASE"/>
    <property type="match status" value="1"/>
</dbReference>
<dbReference type="Proteomes" id="UP001168528">
    <property type="component" value="Unassembled WGS sequence"/>
</dbReference>
<evidence type="ECO:0000259" key="1">
    <source>
        <dbReference type="Pfam" id="PF13751"/>
    </source>
</evidence>
<comment type="caution">
    <text evidence="2">The sequence shown here is derived from an EMBL/GenBank/DDBJ whole genome shotgun (WGS) entry which is preliminary data.</text>
</comment>
<evidence type="ECO:0000313" key="2">
    <source>
        <dbReference type="EMBL" id="MDO1451446.1"/>
    </source>
</evidence>
<keyword evidence="3" id="KW-1185">Reference proteome</keyword>
<feature type="domain" description="Transposase DDE" evidence="1">
    <location>
        <begin position="69"/>
        <end position="189"/>
    </location>
</feature>
<gene>
    <name evidence="2" type="ORF">Q0590_34550</name>
</gene>
<dbReference type="EMBL" id="JAUKPO010000060">
    <property type="protein sequence ID" value="MDO1451446.1"/>
    <property type="molecule type" value="Genomic_DNA"/>
</dbReference>
<protein>
    <submittedName>
        <fullName evidence="2">Transposase</fullName>
    </submittedName>
</protein>
<reference evidence="2" key="1">
    <citation type="submission" date="2023-07" db="EMBL/GenBank/DDBJ databases">
        <title>The genome sequence of Rhodocytophaga aerolata KACC 12507.</title>
        <authorList>
            <person name="Zhang X."/>
        </authorList>
    </citation>
    <scope>NUCLEOTIDE SEQUENCE</scope>
    <source>
        <strain evidence="2">KACC 12507</strain>
    </source>
</reference>
<name>A0ABT8RH59_9BACT</name>
<accession>A0ABT8RH59</accession>
<sequence length="230" mass="26758">MEIAEKLSAKLKQYDLPIKILLADRGFGSGENYAYLEAANIEGFISLPGSYHPLREGFNYDPERDVYVCRNGKFLYNHGIRMEKGFATHYYHARVKDCSICPFKKACCGNKRRQSLTFSAYRHYHQRMKERIESKEGKSMKRRRMATVEPVFGSLLNYYGMKRANTKGKQAAHKMMLMTACAYNLQKLLTPIHQPKNKIQSLPIQQLLVLYFIFFCLVQHPRPFAETQPK</sequence>
<dbReference type="Pfam" id="PF13751">
    <property type="entry name" value="DDE_Tnp_1_6"/>
    <property type="match status" value="1"/>
</dbReference>
<evidence type="ECO:0000313" key="3">
    <source>
        <dbReference type="Proteomes" id="UP001168528"/>
    </source>
</evidence>